<keyword evidence="2" id="KW-1185">Reference proteome</keyword>
<dbReference type="EMBL" id="CP036290">
    <property type="protein sequence ID" value="QDU84640.1"/>
    <property type="molecule type" value="Genomic_DNA"/>
</dbReference>
<name>A0A518CZI2_9BACT</name>
<dbReference type="AlphaFoldDB" id="A0A518CZI2"/>
<dbReference type="OrthoDB" id="208854at2"/>
<dbReference type="RefSeq" id="WP_145186549.1">
    <property type="nucleotide sequence ID" value="NZ_CP036290.1"/>
</dbReference>
<organism evidence="1 2">
    <name type="scientific">Rohdeia mirabilis</name>
    <dbReference type="NCBI Taxonomy" id="2528008"/>
    <lineage>
        <taxon>Bacteria</taxon>
        <taxon>Pseudomonadati</taxon>
        <taxon>Planctomycetota</taxon>
        <taxon>Planctomycetia</taxon>
        <taxon>Planctomycetia incertae sedis</taxon>
        <taxon>Rohdeia</taxon>
    </lineage>
</organism>
<accession>A0A518CZI2</accession>
<protein>
    <recommendedName>
        <fullName evidence="3">DUF3352 domain-containing protein</fullName>
    </recommendedName>
</protein>
<evidence type="ECO:0000313" key="2">
    <source>
        <dbReference type="Proteomes" id="UP000319342"/>
    </source>
</evidence>
<dbReference type="Proteomes" id="UP000319342">
    <property type="component" value="Chromosome"/>
</dbReference>
<reference evidence="1 2" key="1">
    <citation type="submission" date="2019-02" db="EMBL/GenBank/DDBJ databases">
        <title>Deep-cultivation of Planctomycetes and their phenomic and genomic characterization uncovers novel biology.</title>
        <authorList>
            <person name="Wiegand S."/>
            <person name="Jogler M."/>
            <person name="Boedeker C."/>
            <person name="Pinto D."/>
            <person name="Vollmers J."/>
            <person name="Rivas-Marin E."/>
            <person name="Kohn T."/>
            <person name="Peeters S.H."/>
            <person name="Heuer A."/>
            <person name="Rast P."/>
            <person name="Oberbeckmann S."/>
            <person name="Bunk B."/>
            <person name="Jeske O."/>
            <person name="Meyerdierks A."/>
            <person name="Storesund J.E."/>
            <person name="Kallscheuer N."/>
            <person name="Luecker S."/>
            <person name="Lage O.M."/>
            <person name="Pohl T."/>
            <person name="Merkel B.J."/>
            <person name="Hornburger P."/>
            <person name="Mueller R.-W."/>
            <person name="Bruemmer F."/>
            <person name="Labrenz M."/>
            <person name="Spormann A.M."/>
            <person name="Op den Camp H."/>
            <person name="Overmann J."/>
            <person name="Amann R."/>
            <person name="Jetten M.S.M."/>
            <person name="Mascher T."/>
            <person name="Medema M.H."/>
            <person name="Devos D.P."/>
            <person name="Kaster A.-K."/>
            <person name="Ovreas L."/>
            <person name="Rohde M."/>
            <person name="Galperin M.Y."/>
            <person name="Jogler C."/>
        </authorList>
    </citation>
    <scope>NUCLEOTIDE SEQUENCE [LARGE SCALE GENOMIC DNA]</scope>
    <source>
        <strain evidence="1 2">Pla163</strain>
    </source>
</reference>
<evidence type="ECO:0000313" key="1">
    <source>
        <dbReference type="EMBL" id="QDU84640.1"/>
    </source>
</evidence>
<gene>
    <name evidence="1" type="ORF">Pla163_17510</name>
</gene>
<sequence length="598" mass="64050">MLAALALVVALQDAPAPVAAATERSGLTHLVAPDAHLLVEIESPAELHAALAGNSWMDLMLGPEGIAVDLMSVEPFASLVEPFLGADTDPRALARLVMSADPVSGDRDGVPIEALVLHEAVRELREPVLCYGHGGALSRAGTPSTFVVVTHVPSGSRELVERVAVVLGHEFDWTRAGAFDVAPLELGPGGAATSFLACREDLLVLVEADGAGAAQRELIRLARRYRERTDESHGYLPETLAAARAELDGPAHVRLALSFSDALEWVIEESATDPSLPDGLMEELALDEVRWLGVRMHIGEGEAMDLELRATVPKRGVLGALAGTLGWSMPAALARRIPTDAIGVRLMGMDLARAADVVGSFVEDFVPPEAMGPFAALSETKEFAGFDVLQLVVEEFTGQVVSYTSGDEARRRASLERLTLTEENDPAAENGGVGGTTAFELRNGERVSKALRRLLWSIEQQSGEKVPLDEIVVDGRTLFGFEGLPGLWTWFGIADTALVVGTQIETVAEDLARSSDASAARVAELLEPLGARATNAFNLTVESNRTLVEIAEALRWGLDREDPHEFDPATERREGFVGHTFGTLSIVDGRFVFRSTSR</sequence>
<evidence type="ECO:0008006" key="3">
    <source>
        <dbReference type="Google" id="ProtNLM"/>
    </source>
</evidence>
<proteinExistence type="predicted"/>